<name>A0ACB8DJV4_DERSI</name>
<proteinExistence type="predicted"/>
<evidence type="ECO:0000313" key="2">
    <source>
        <dbReference type="Proteomes" id="UP000821865"/>
    </source>
</evidence>
<keyword evidence="2" id="KW-1185">Reference proteome</keyword>
<organism evidence="1 2">
    <name type="scientific">Dermacentor silvarum</name>
    <name type="common">Tick</name>
    <dbReference type="NCBI Taxonomy" id="543639"/>
    <lineage>
        <taxon>Eukaryota</taxon>
        <taxon>Metazoa</taxon>
        <taxon>Ecdysozoa</taxon>
        <taxon>Arthropoda</taxon>
        <taxon>Chelicerata</taxon>
        <taxon>Arachnida</taxon>
        <taxon>Acari</taxon>
        <taxon>Parasitiformes</taxon>
        <taxon>Ixodida</taxon>
        <taxon>Ixodoidea</taxon>
        <taxon>Ixodidae</taxon>
        <taxon>Rhipicephalinae</taxon>
        <taxon>Dermacentor</taxon>
    </lineage>
</organism>
<comment type="caution">
    <text evidence="1">The sequence shown here is derived from an EMBL/GenBank/DDBJ whole genome shotgun (WGS) entry which is preliminary data.</text>
</comment>
<sequence length="519" mass="58438">MVHRQKRSALHRHRCGSMWSERGCRRGIQRGRDATSVTIAVRMALLTRSSQEERFCIMLWVVGASLTFPLVLSTWLVLVPFLVRANWTTLVSPPPLSVSSPFSTSSSLRLRLVPATSTSPWKDVPSQCLAPVMLSALPPRLNVSVYSFGPSNESSRPIFCLFNNTRVYGGLGTLWNYVIATLPFALCPYVVYWSVGIENGNLTSRQPSFDEQHGLHRLRAIADALNFTTVKILLALGGYPEDAPHFSRLGRDHATMGQLMNNLVDSLDRFGLNGFTVHWVGEARAGCQGPDDVSVLNRLLRSLRETLNTRKPSGGALVTAMLELNAASQYVARETADIVDHFFLETQNERRSSRVHIDQFCESGTTVMHDAYRRFVSALAATKLPSLMPFRLNIAIYPKCHPQLRHGHFDTRALIPRMQRSRHVRVHVTRFFVHLPFIRHERPSHPYLGYMFLIDDVGTLRKRLDFREINATQLASAPGDPPHACTLLLDLDGVNYADQCGGGLSRYALMHNYYYWHSG</sequence>
<protein>
    <submittedName>
        <fullName evidence="1">Uncharacterized protein</fullName>
    </submittedName>
</protein>
<evidence type="ECO:0000313" key="1">
    <source>
        <dbReference type="EMBL" id="KAH7970838.1"/>
    </source>
</evidence>
<gene>
    <name evidence="1" type="ORF">HPB49_015897</name>
</gene>
<reference evidence="1" key="1">
    <citation type="submission" date="2020-05" db="EMBL/GenBank/DDBJ databases">
        <title>Large-scale comparative analyses of tick genomes elucidate their genetic diversity and vector capacities.</title>
        <authorList>
            <person name="Jia N."/>
            <person name="Wang J."/>
            <person name="Shi W."/>
            <person name="Du L."/>
            <person name="Sun Y."/>
            <person name="Zhan W."/>
            <person name="Jiang J."/>
            <person name="Wang Q."/>
            <person name="Zhang B."/>
            <person name="Ji P."/>
            <person name="Sakyi L.B."/>
            <person name="Cui X."/>
            <person name="Yuan T."/>
            <person name="Jiang B."/>
            <person name="Yang W."/>
            <person name="Lam T.T.-Y."/>
            <person name="Chang Q."/>
            <person name="Ding S."/>
            <person name="Wang X."/>
            <person name="Zhu J."/>
            <person name="Ruan X."/>
            <person name="Zhao L."/>
            <person name="Wei J."/>
            <person name="Que T."/>
            <person name="Du C."/>
            <person name="Cheng J."/>
            <person name="Dai P."/>
            <person name="Han X."/>
            <person name="Huang E."/>
            <person name="Gao Y."/>
            <person name="Liu J."/>
            <person name="Shao H."/>
            <person name="Ye R."/>
            <person name="Li L."/>
            <person name="Wei W."/>
            <person name="Wang X."/>
            <person name="Wang C."/>
            <person name="Yang T."/>
            <person name="Huo Q."/>
            <person name="Li W."/>
            <person name="Guo W."/>
            <person name="Chen H."/>
            <person name="Zhou L."/>
            <person name="Ni X."/>
            <person name="Tian J."/>
            <person name="Zhou Y."/>
            <person name="Sheng Y."/>
            <person name="Liu T."/>
            <person name="Pan Y."/>
            <person name="Xia L."/>
            <person name="Li J."/>
            <person name="Zhao F."/>
            <person name="Cao W."/>
        </authorList>
    </citation>
    <scope>NUCLEOTIDE SEQUENCE</scope>
    <source>
        <strain evidence="1">Dsil-2018</strain>
    </source>
</reference>
<dbReference type="Proteomes" id="UP000821865">
    <property type="component" value="Chromosome 11"/>
</dbReference>
<dbReference type="EMBL" id="CM023480">
    <property type="protein sequence ID" value="KAH7970838.1"/>
    <property type="molecule type" value="Genomic_DNA"/>
</dbReference>
<accession>A0ACB8DJV4</accession>